<dbReference type="CDD" id="cd14256">
    <property type="entry name" value="Dockerin_I"/>
    <property type="match status" value="1"/>
</dbReference>
<evidence type="ECO:0000313" key="5">
    <source>
        <dbReference type="Proteomes" id="UP000293142"/>
    </source>
</evidence>
<gene>
    <name evidence="4" type="ORF">EYB31_17740</name>
</gene>
<dbReference type="Pfam" id="PF13205">
    <property type="entry name" value="Big_5"/>
    <property type="match status" value="5"/>
</dbReference>
<dbReference type="InterPro" id="IPR002105">
    <property type="entry name" value="Dockerin_1_rpt"/>
</dbReference>
<dbReference type="Gene3D" id="1.10.1330.10">
    <property type="entry name" value="Dockerin domain"/>
    <property type="match status" value="1"/>
</dbReference>
<dbReference type="PROSITE" id="PS51766">
    <property type="entry name" value="DOCKERIN"/>
    <property type="match status" value="1"/>
</dbReference>
<organism evidence="4 5">
    <name type="scientific">Paenibacillus thalictri</name>
    <dbReference type="NCBI Taxonomy" id="2527873"/>
    <lineage>
        <taxon>Bacteria</taxon>
        <taxon>Bacillati</taxon>
        <taxon>Bacillota</taxon>
        <taxon>Bacilli</taxon>
        <taxon>Bacillales</taxon>
        <taxon>Paenibacillaceae</taxon>
        <taxon>Paenibacillus</taxon>
    </lineage>
</organism>
<protein>
    <recommendedName>
        <fullName evidence="3">Dockerin domain-containing protein</fullName>
    </recommendedName>
</protein>
<dbReference type="Gene3D" id="2.60.40.2700">
    <property type="match status" value="1"/>
</dbReference>
<dbReference type="SUPFAM" id="SSF63446">
    <property type="entry name" value="Type I dockerin domain"/>
    <property type="match status" value="1"/>
</dbReference>
<evidence type="ECO:0000256" key="2">
    <source>
        <dbReference type="SAM" id="SignalP"/>
    </source>
</evidence>
<dbReference type="InterPro" id="IPR036439">
    <property type="entry name" value="Dockerin_dom_sf"/>
</dbReference>
<dbReference type="Pfam" id="PF00404">
    <property type="entry name" value="Dockerin_1"/>
    <property type="match status" value="1"/>
</dbReference>
<evidence type="ECO:0000256" key="1">
    <source>
        <dbReference type="ARBA" id="ARBA00022729"/>
    </source>
</evidence>
<feature type="chain" id="PRO_5020648551" description="Dockerin domain-containing protein" evidence="2">
    <location>
        <begin position="38"/>
        <end position="1526"/>
    </location>
</feature>
<proteinExistence type="predicted"/>
<keyword evidence="1 2" id="KW-0732">Signal</keyword>
<name>A0A4Q9DQP7_9BACL</name>
<dbReference type="GO" id="GO:0004553">
    <property type="term" value="F:hydrolase activity, hydrolyzing O-glycosyl compounds"/>
    <property type="evidence" value="ECO:0007669"/>
    <property type="project" value="InterPro"/>
</dbReference>
<dbReference type="OrthoDB" id="57539at2"/>
<dbReference type="Gene3D" id="2.60.40.1220">
    <property type="match status" value="1"/>
</dbReference>
<dbReference type="EMBL" id="SIRE01000012">
    <property type="protein sequence ID" value="TBL77321.1"/>
    <property type="molecule type" value="Genomic_DNA"/>
</dbReference>
<dbReference type="GO" id="GO:0000272">
    <property type="term" value="P:polysaccharide catabolic process"/>
    <property type="evidence" value="ECO:0007669"/>
    <property type="project" value="InterPro"/>
</dbReference>
<keyword evidence="5" id="KW-1185">Reference proteome</keyword>
<evidence type="ECO:0000313" key="4">
    <source>
        <dbReference type="EMBL" id="TBL77321.1"/>
    </source>
</evidence>
<feature type="signal peptide" evidence="2">
    <location>
        <begin position="1"/>
        <end position="37"/>
    </location>
</feature>
<feature type="domain" description="Dockerin" evidence="3">
    <location>
        <begin position="143"/>
        <end position="210"/>
    </location>
</feature>
<dbReference type="InterPro" id="IPR016134">
    <property type="entry name" value="Dockerin_dom"/>
</dbReference>
<sequence length="1526" mass="160635">MKKRKNRLWPLLQAKAMLSLYAVLAVASLLGTQHVSAATPTLIKPVQNIDIPWMKGSSDSTDSDPARAAIAVEGGTVSIDVFKHFERLTGYTLSAVSDAPAVATVALDNTLMKLTVISPGSVNIRLIAQKDGSPSIVDTFQAVFTKIGDVTGDGVVTAADALYITKVVNAKTPLTAAEINMLDINRDGVVTSADASYLLSTYVGKSGTPAADSAVVTLKSVNDAPYILNARITALNTLGSPADLQQIKKGFKLSASYDYWDMEDEQEGSSAIRWFKGKLQDGTDKVAIAGATTANYVIQPDDEQYYLFAELTPQTAAGAKGDTVRLDAGRVPDTTPPTVVNVEKPADSTYVQGDRLVFKVKLSEPVMIDGGPPSLGLVIGTETRSAEYDAQLSSPDTLVFAYTVVNNDLAPGGIAIGAVSLSSGVTVGDLAGNAADFTLGSIPTGNVKVDAVKPWISQVTAPDAGTYVAGNRLRFKLQMSEPVLLTGAAPVLDLQLGAASKSAEYNAVESTATLLVFDYTAADGDLAVNGIEVGPLRLSGAAAIKDAAGNPATLSFSPIDGSVIKVDAVAPSAVRLDKPADGRYAAGKQLTFTVHIDETITIAGGAPTLPLTLGTVGKNALYDAAASTATDLIFTYAIANGDNAPNGIGVAPMVAGPGVIMADAAGNPVRWLIGTVDATGVIADTAAPVVDSFLPAHQAVNVAPGSDLAINFNEPVVAVDGKNVRIRNYDGNAVVQTYAVNDTSSVTVNVYQVTLKNASLNNNNEYYIEIDAGAFKDLAGNEYAGISGNNGWKFAAPDTIAPTVTSLTPADDTTNVTPATPLSITFSENVVAGNGKFIYIRQASNSVAVATYSVTDTTYVTISGKTVNVANPSLQEGQSYYIEVDSGAFVDLSGNAFAGMSGPSAWNFTIPDVTPPTIVSRTPANGAVDAAVSGSLSITFSENVVPVTGKSAKIRRASDQNIITAISVTDTTTVTVSGSVVTMAHPNLADETDYYVEMDAGAFRDTAGNDFAGISGSAGWSFKTADTTPPVVLTRSPQANQTGVSKTADFTLTFSEPIALGDLSKNVRLFQVGNPSPVVTYSVYQAVYVTLGTSSVTIKNPGLSDDQEYYIEIDGGAFKDQAGNPFAGISGPSQWNFSTPDSRTMTAADAEEFSEAQMLSSGGAVLELTLVGDSFADSLADADIEIFNAPPGLTVSYAAKITASTAYVFLNYDGTDFDENVTNFTVKVKGTGLKSGRALTSNPLTITATIETFDYVSLSPVNGAANVNKTDNLVLTFDKNVTAVSDKTIRLYYKTNNQLAATISATDTAKVKISGKTVTIEQAGLRILQEYYVMIDPGAFKYEDGSTFVGIEQNTAWTLKTTLQTLTGPFISEYDDGGDGRRAIEIMLYDNTITTSVTGYSIDVYRYVGNQISITNYPILELWNNVPYIGINRTFYDPFDKANIWYVNEDNLILDDPPFNAIVLKKNSQVYDVLGDPTATTYKPFLSDGGTLVRIQGIKGGTSSFDIDQWNIFPKGTFQYLGSHTP</sequence>
<dbReference type="Proteomes" id="UP000293142">
    <property type="component" value="Unassembled WGS sequence"/>
</dbReference>
<evidence type="ECO:0000259" key="3">
    <source>
        <dbReference type="PROSITE" id="PS51766"/>
    </source>
</evidence>
<accession>A0A4Q9DQP7</accession>
<dbReference type="InterPro" id="IPR014755">
    <property type="entry name" value="Cu-Rt/internalin_Ig-like"/>
</dbReference>
<reference evidence="4 5" key="1">
    <citation type="submission" date="2019-02" db="EMBL/GenBank/DDBJ databases">
        <title>Paenibacillus sp. nov., isolated from surface-sterilized tissue of Thalictrum simplex L.</title>
        <authorList>
            <person name="Tuo L."/>
        </authorList>
    </citation>
    <scope>NUCLEOTIDE SEQUENCE [LARGE SCALE GENOMIC DNA]</scope>
    <source>
        <strain evidence="4 5">N2SHLJ1</strain>
    </source>
</reference>
<comment type="caution">
    <text evidence="4">The sequence shown here is derived from an EMBL/GenBank/DDBJ whole genome shotgun (WGS) entry which is preliminary data.</text>
</comment>
<dbReference type="InterPro" id="IPR032812">
    <property type="entry name" value="SbsA_Ig"/>
</dbReference>